<evidence type="ECO:0000313" key="2">
    <source>
        <dbReference type="EMBL" id="SJL04594.1"/>
    </source>
</evidence>
<keyword evidence="1" id="KW-1133">Transmembrane helix</keyword>
<feature type="transmembrane region" description="Helical" evidence="1">
    <location>
        <begin position="199"/>
        <end position="217"/>
    </location>
</feature>
<keyword evidence="3" id="KW-1185">Reference proteome</keyword>
<sequence length="345" mass="39486">MTSSRISLEICKKLVTDKKAVKGHVIPLTFYYAHLTRGSQSSKTVLYPPEDVVPALAQASTPHAFRDAGLVLRDAILDPRFIILDLDTMILEVQVLQHCSPQIYTIHDWNERICKVDRWQRKFKVMLALEFKHHVLTFGSQDNNTRVFWSATEEYYVKHWSYIPNMLRPSSASFELEGYLSEFNETALSRQPYIFVDPLVYYNGFLATVVWFIVLIRKRKQTMVQKREANHICSKYLSRVCSEDLEASEWHDLNNPNIRAEGTIGLVCGAFQDPSDDDQGSVDEDIIFNMEKSAGQEKYNLDGMSIIKLLREPGPFPTRGIGVYASAEILRRTDKTDTGPAVCEH</sequence>
<keyword evidence="1" id="KW-0812">Transmembrane</keyword>
<evidence type="ECO:0000313" key="3">
    <source>
        <dbReference type="Proteomes" id="UP000219338"/>
    </source>
</evidence>
<dbReference type="AlphaFoldDB" id="A0A284R7C7"/>
<reference evidence="3" key="1">
    <citation type="journal article" date="2017" name="Nat. Ecol. Evol.">
        <title>Genome expansion and lineage-specific genetic innovations in the forest pathogenic fungi Armillaria.</title>
        <authorList>
            <person name="Sipos G."/>
            <person name="Prasanna A.N."/>
            <person name="Walter M.C."/>
            <person name="O'Connor E."/>
            <person name="Balint B."/>
            <person name="Krizsan K."/>
            <person name="Kiss B."/>
            <person name="Hess J."/>
            <person name="Varga T."/>
            <person name="Slot J."/>
            <person name="Riley R."/>
            <person name="Boka B."/>
            <person name="Rigling D."/>
            <person name="Barry K."/>
            <person name="Lee J."/>
            <person name="Mihaltcheva S."/>
            <person name="LaButti K."/>
            <person name="Lipzen A."/>
            <person name="Waldron R."/>
            <person name="Moloney N.M."/>
            <person name="Sperisen C."/>
            <person name="Kredics L."/>
            <person name="Vagvoelgyi C."/>
            <person name="Patrignani A."/>
            <person name="Fitzpatrick D."/>
            <person name="Nagy I."/>
            <person name="Doyle S."/>
            <person name="Anderson J.B."/>
            <person name="Grigoriev I.V."/>
            <person name="Gueldener U."/>
            <person name="Muensterkoetter M."/>
            <person name="Nagy L.G."/>
        </authorList>
    </citation>
    <scope>NUCLEOTIDE SEQUENCE [LARGE SCALE GENOMIC DNA]</scope>
    <source>
        <strain evidence="3">C18/9</strain>
    </source>
</reference>
<dbReference type="Proteomes" id="UP000219338">
    <property type="component" value="Unassembled WGS sequence"/>
</dbReference>
<evidence type="ECO:0000256" key="1">
    <source>
        <dbReference type="SAM" id="Phobius"/>
    </source>
</evidence>
<protein>
    <submittedName>
        <fullName evidence="2">Uncharacterized protein</fullName>
    </submittedName>
</protein>
<gene>
    <name evidence="2" type="ORF">ARMOST_07962</name>
</gene>
<dbReference type="OrthoDB" id="3070350at2759"/>
<proteinExistence type="predicted"/>
<name>A0A284R7C7_ARMOS</name>
<dbReference type="STRING" id="47428.A0A284R7C7"/>
<organism evidence="2 3">
    <name type="scientific">Armillaria ostoyae</name>
    <name type="common">Armillaria root rot fungus</name>
    <dbReference type="NCBI Taxonomy" id="47428"/>
    <lineage>
        <taxon>Eukaryota</taxon>
        <taxon>Fungi</taxon>
        <taxon>Dikarya</taxon>
        <taxon>Basidiomycota</taxon>
        <taxon>Agaricomycotina</taxon>
        <taxon>Agaricomycetes</taxon>
        <taxon>Agaricomycetidae</taxon>
        <taxon>Agaricales</taxon>
        <taxon>Marasmiineae</taxon>
        <taxon>Physalacriaceae</taxon>
        <taxon>Armillaria</taxon>
    </lineage>
</organism>
<keyword evidence="1" id="KW-0472">Membrane</keyword>
<accession>A0A284R7C7</accession>
<dbReference type="EMBL" id="FUEG01000005">
    <property type="protein sequence ID" value="SJL04594.1"/>
    <property type="molecule type" value="Genomic_DNA"/>
</dbReference>